<evidence type="ECO:0000313" key="2">
    <source>
        <dbReference type="Proteomes" id="UP000250550"/>
    </source>
</evidence>
<organism evidence="1 2">
    <name type="scientific">Faecalibacterium prausnitzii</name>
    <dbReference type="NCBI Taxonomy" id="853"/>
    <lineage>
        <taxon>Bacteria</taxon>
        <taxon>Bacillati</taxon>
        <taxon>Bacillota</taxon>
        <taxon>Clostridia</taxon>
        <taxon>Eubacteriales</taxon>
        <taxon>Oscillospiraceae</taxon>
        <taxon>Faecalibacterium</taxon>
    </lineage>
</organism>
<dbReference type="AlphaFoldDB" id="A0A329UV13"/>
<sequence>MEVNNLQSKPKFYWPEMRLVLCLECSKKFEALRSGTIWSQKFERAILATNGSIPGPVKVPIGNDTITFTQTHLVQIQMILKKKLL</sequence>
<dbReference type="EMBL" id="PRLF01000005">
    <property type="protein sequence ID" value="RAW65799.1"/>
    <property type="molecule type" value="Genomic_DNA"/>
</dbReference>
<proteinExistence type="predicted"/>
<accession>A0A329UV13</accession>
<protein>
    <submittedName>
        <fullName evidence="1">Uncharacterized protein</fullName>
    </submittedName>
</protein>
<name>A0A329UV13_9FIRM</name>
<dbReference type="Proteomes" id="UP000250550">
    <property type="component" value="Unassembled WGS sequence"/>
</dbReference>
<comment type="caution">
    <text evidence="1">The sequence shown here is derived from an EMBL/GenBank/DDBJ whole genome shotgun (WGS) entry which is preliminary data.</text>
</comment>
<evidence type="ECO:0000313" key="1">
    <source>
        <dbReference type="EMBL" id="RAW65799.1"/>
    </source>
</evidence>
<gene>
    <name evidence="1" type="ORF">C4N21_05285</name>
</gene>
<reference evidence="1 2" key="1">
    <citation type="submission" date="2018-02" db="EMBL/GenBank/DDBJ databases">
        <title>Complete genome sequencing of Faecalibacterium prausnitzii strains isolated from the human gut.</title>
        <authorList>
            <person name="Fitzgerald B.C."/>
            <person name="Shkoporov A.N."/>
            <person name="Ross P.R."/>
            <person name="Hill C."/>
        </authorList>
    </citation>
    <scope>NUCLEOTIDE SEQUENCE [LARGE SCALE GENOMIC DNA]</scope>
    <source>
        <strain evidence="1 2">APC924/119</strain>
    </source>
</reference>